<sequence>MRTQVGIVGAGPAGLLLSHLLHLRGIDSVVLEARSREYVEQRVRAGVLEQGTVDLLNEAGVGERMRKEGLPHHGIELRYGGAGHRIPFEKLVPGRAITVYGQQEVVKDLIARRLADGGKILFDVPDVALHSLEKNPYLTFQGERLDCDVIAGCDGFHGVSRPSIPEGVLSIFQRDYPFAWLGILAQVPPSAEELIYAHSDRGFALHSMRTPEISRFYLQVPTDASLDDWPDERIWAELRARLETVPGFALTEGPIFAKDVSAMRSFVAEPMRHGNLYLAGDAAHIVPPTGAKGLNLAVADVRLLTAALADFYETGSTELLDAYSDTCLKRVWRAQHFSWWMTTLLHTFDADDAYGGRLQTSHLDYVTSSTAAATTLAENYVGLPFEPGASHA</sequence>
<dbReference type="Gene3D" id="3.50.50.60">
    <property type="entry name" value="FAD/NAD(P)-binding domain"/>
    <property type="match status" value="1"/>
</dbReference>
<dbReference type="AlphaFoldDB" id="A0A239BD53"/>
<dbReference type="InterPro" id="IPR002938">
    <property type="entry name" value="FAD-bd"/>
</dbReference>
<proteinExistence type="predicted"/>
<dbReference type="PANTHER" id="PTHR43004">
    <property type="entry name" value="TRK SYSTEM POTASSIUM UPTAKE PROTEIN"/>
    <property type="match status" value="1"/>
</dbReference>
<evidence type="ECO:0000256" key="2">
    <source>
        <dbReference type="ARBA" id="ARBA00022827"/>
    </source>
</evidence>
<dbReference type="Pfam" id="PF01494">
    <property type="entry name" value="FAD_binding_3"/>
    <property type="match status" value="1"/>
</dbReference>
<dbReference type="OrthoDB" id="9791689at2"/>
<keyword evidence="2" id="KW-0274">FAD</keyword>
<dbReference type="GO" id="GO:0016709">
    <property type="term" value="F:oxidoreductase activity, acting on paired donors, with incorporation or reduction of molecular oxygen, NAD(P)H as one donor, and incorporation of one atom of oxygen"/>
    <property type="evidence" value="ECO:0007669"/>
    <property type="project" value="UniProtKB-ARBA"/>
</dbReference>
<dbReference type="NCBIfam" id="NF006091">
    <property type="entry name" value="PRK08243.1"/>
    <property type="match status" value="1"/>
</dbReference>
<evidence type="ECO:0000256" key="1">
    <source>
        <dbReference type="ARBA" id="ARBA00022630"/>
    </source>
</evidence>
<dbReference type="InterPro" id="IPR036188">
    <property type="entry name" value="FAD/NAD-bd_sf"/>
</dbReference>
<organism evidence="4 5">
    <name type="scientific">Streptosporangium subroseum</name>
    <dbReference type="NCBI Taxonomy" id="106412"/>
    <lineage>
        <taxon>Bacteria</taxon>
        <taxon>Bacillati</taxon>
        <taxon>Actinomycetota</taxon>
        <taxon>Actinomycetes</taxon>
        <taxon>Streptosporangiales</taxon>
        <taxon>Streptosporangiaceae</taxon>
        <taxon>Streptosporangium</taxon>
    </lineage>
</organism>
<evidence type="ECO:0000313" key="5">
    <source>
        <dbReference type="Proteomes" id="UP000198282"/>
    </source>
</evidence>
<keyword evidence="4" id="KW-0503">Monooxygenase</keyword>
<protein>
    <submittedName>
        <fullName evidence="4">p-hydroxybenzoate 3-monooxygenase</fullName>
    </submittedName>
</protein>
<keyword evidence="5" id="KW-1185">Reference proteome</keyword>
<dbReference type="EMBL" id="FZOD01000003">
    <property type="protein sequence ID" value="SNS05659.1"/>
    <property type="molecule type" value="Genomic_DNA"/>
</dbReference>
<gene>
    <name evidence="4" type="ORF">SAMN05216276_1003120</name>
</gene>
<evidence type="ECO:0000313" key="4">
    <source>
        <dbReference type="EMBL" id="SNS05659.1"/>
    </source>
</evidence>
<dbReference type="GO" id="GO:0071949">
    <property type="term" value="F:FAD binding"/>
    <property type="evidence" value="ECO:0007669"/>
    <property type="project" value="InterPro"/>
</dbReference>
<dbReference type="PANTHER" id="PTHR43004:SF3">
    <property type="entry name" value="P-HYDROXYBENZOATE HYDROXYLASE"/>
    <property type="match status" value="1"/>
</dbReference>
<dbReference type="SUPFAM" id="SSF51905">
    <property type="entry name" value="FAD/NAD(P)-binding domain"/>
    <property type="match status" value="1"/>
</dbReference>
<evidence type="ECO:0000259" key="3">
    <source>
        <dbReference type="Pfam" id="PF01494"/>
    </source>
</evidence>
<dbReference type="Gene3D" id="3.30.9.10">
    <property type="entry name" value="D-Amino Acid Oxidase, subunit A, domain 2"/>
    <property type="match status" value="1"/>
</dbReference>
<reference evidence="4 5" key="1">
    <citation type="submission" date="2017-06" db="EMBL/GenBank/DDBJ databases">
        <authorList>
            <person name="Kim H.J."/>
            <person name="Triplett B.A."/>
        </authorList>
    </citation>
    <scope>NUCLEOTIDE SEQUENCE [LARGE SCALE GENOMIC DNA]</scope>
    <source>
        <strain evidence="4 5">CGMCC 4.2132</strain>
    </source>
</reference>
<dbReference type="RefSeq" id="WP_089205834.1">
    <property type="nucleotide sequence ID" value="NZ_FZOD01000003.1"/>
</dbReference>
<dbReference type="Proteomes" id="UP000198282">
    <property type="component" value="Unassembled WGS sequence"/>
</dbReference>
<feature type="domain" description="FAD-binding" evidence="3">
    <location>
        <begin position="2"/>
        <end position="337"/>
    </location>
</feature>
<name>A0A239BD53_9ACTN</name>
<keyword evidence="1" id="KW-0285">Flavoprotein</keyword>
<dbReference type="SUPFAM" id="SSF54373">
    <property type="entry name" value="FAD-linked reductases, C-terminal domain"/>
    <property type="match status" value="1"/>
</dbReference>
<dbReference type="PRINTS" id="PR00420">
    <property type="entry name" value="RNGMNOXGNASE"/>
</dbReference>
<keyword evidence="4" id="KW-0560">Oxidoreductase</keyword>
<accession>A0A239BD53</accession>
<dbReference type="InterPro" id="IPR050641">
    <property type="entry name" value="RIFMO-like"/>
</dbReference>